<protein>
    <submittedName>
        <fullName evidence="1">Uncharacterized protein</fullName>
    </submittedName>
</protein>
<keyword evidence="2" id="KW-1185">Reference proteome</keyword>
<reference evidence="1 2" key="1">
    <citation type="submission" date="2015-12" db="EMBL/GenBank/DDBJ databases">
        <title>The genome of Folsomia candida.</title>
        <authorList>
            <person name="Faddeeva A."/>
            <person name="Derks M.F."/>
            <person name="Anvar Y."/>
            <person name="Smit S."/>
            <person name="Van Straalen N."/>
            <person name="Roelofs D."/>
        </authorList>
    </citation>
    <scope>NUCLEOTIDE SEQUENCE [LARGE SCALE GENOMIC DNA]</scope>
    <source>
        <strain evidence="1 2">VU population</strain>
        <tissue evidence="1">Whole body</tissue>
    </source>
</reference>
<comment type="caution">
    <text evidence="1">The sequence shown here is derived from an EMBL/GenBank/DDBJ whole genome shotgun (WGS) entry which is preliminary data.</text>
</comment>
<dbReference type="Proteomes" id="UP000198287">
    <property type="component" value="Unassembled WGS sequence"/>
</dbReference>
<proteinExistence type="predicted"/>
<organism evidence="1 2">
    <name type="scientific">Folsomia candida</name>
    <name type="common">Springtail</name>
    <dbReference type="NCBI Taxonomy" id="158441"/>
    <lineage>
        <taxon>Eukaryota</taxon>
        <taxon>Metazoa</taxon>
        <taxon>Ecdysozoa</taxon>
        <taxon>Arthropoda</taxon>
        <taxon>Hexapoda</taxon>
        <taxon>Collembola</taxon>
        <taxon>Entomobryomorpha</taxon>
        <taxon>Isotomoidea</taxon>
        <taxon>Isotomidae</taxon>
        <taxon>Proisotominae</taxon>
        <taxon>Folsomia</taxon>
    </lineage>
</organism>
<dbReference type="AlphaFoldDB" id="A0A226D3N6"/>
<evidence type="ECO:0000313" key="1">
    <source>
        <dbReference type="EMBL" id="OXA40175.1"/>
    </source>
</evidence>
<sequence>MATLISKIFGNIEHLENINFRLSGDHNSGNISHNKNIVVTCTASIFNLFHNTNITIEAKSSKIELCECANVLIFGSDNEIVFKTSSHLKFHGDGNNCSGSLNRNVKHDCNQSKSVLERNSDIKLSGNRNNVVAKDNTNLSISGDGHQIIVENADSHIITRGENSLGIEKESDFGQPGSKLIRFLISYNGQATINKDFCKLGNIKLKKTFDRCHVDIEIHMPESVQVVHKTAGKIIVSGISNTGEKEQLTITGPQVDQISQKMNCFRITFDNTS</sequence>
<accession>A0A226D3N6</accession>
<gene>
    <name evidence="1" type="ORF">Fcan01_25027</name>
</gene>
<name>A0A226D3N6_FOLCA</name>
<dbReference type="EMBL" id="LNIX01000034">
    <property type="protein sequence ID" value="OXA40175.1"/>
    <property type="molecule type" value="Genomic_DNA"/>
</dbReference>
<evidence type="ECO:0000313" key="2">
    <source>
        <dbReference type="Proteomes" id="UP000198287"/>
    </source>
</evidence>